<evidence type="ECO:0000259" key="8">
    <source>
        <dbReference type="Pfam" id="PF01435"/>
    </source>
</evidence>
<dbReference type="GO" id="GO:0046872">
    <property type="term" value="F:metal ion binding"/>
    <property type="evidence" value="ECO:0007669"/>
    <property type="project" value="UniProtKB-KW"/>
</dbReference>
<proteinExistence type="inferred from homology"/>
<keyword evidence="4 6" id="KW-0862">Zinc</keyword>
<dbReference type="InterPro" id="IPR001915">
    <property type="entry name" value="Peptidase_M48"/>
</dbReference>
<feature type="signal peptide" evidence="7">
    <location>
        <begin position="1"/>
        <end position="27"/>
    </location>
</feature>
<keyword evidence="3 6" id="KW-0378">Hydrolase</keyword>
<dbReference type="EMBL" id="VTOY01000006">
    <property type="protein sequence ID" value="TYZ22234.1"/>
    <property type="molecule type" value="Genomic_DNA"/>
</dbReference>
<keyword evidence="7" id="KW-0732">Signal</keyword>
<keyword evidence="2" id="KW-0479">Metal-binding</keyword>
<comment type="caution">
    <text evidence="9">The sequence shown here is derived from an EMBL/GenBank/DDBJ whole genome shotgun (WGS) entry which is preliminary data.</text>
</comment>
<dbReference type="PANTHER" id="PTHR22726:SF1">
    <property type="entry name" value="METALLOENDOPEPTIDASE OMA1, MITOCHONDRIAL"/>
    <property type="match status" value="1"/>
</dbReference>
<dbReference type="Pfam" id="PF01435">
    <property type="entry name" value="Peptidase_M48"/>
    <property type="match status" value="1"/>
</dbReference>
<evidence type="ECO:0000256" key="7">
    <source>
        <dbReference type="SAM" id="SignalP"/>
    </source>
</evidence>
<keyword evidence="5 6" id="KW-0482">Metalloprotease</keyword>
<dbReference type="Proteomes" id="UP000323646">
    <property type="component" value="Unassembled WGS sequence"/>
</dbReference>
<dbReference type="OrthoDB" id="1624239at2"/>
<evidence type="ECO:0000256" key="4">
    <source>
        <dbReference type="ARBA" id="ARBA00022833"/>
    </source>
</evidence>
<feature type="domain" description="Peptidase M48" evidence="8">
    <location>
        <begin position="105"/>
        <end position="278"/>
    </location>
</feature>
<dbReference type="GO" id="GO:0051603">
    <property type="term" value="P:proteolysis involved in protein catabolic process"/>
    <property type="evidence" value="ECO:0007669"/>
    <property type="project" value="TreeGrafter"/>
</dbReference>
<protein>
    <submittedName>
        <fullName evidence="9">M48 family metalloprotease</fullName>
    </submittedName>
</protein>
<dbReference type="CDD" id="cd07324">
    <property type="entry name" value="M48C_Oma1-like"/>
    <property type="match status" value="1"/>
</dbReference>
<evidence type="ECO:0000256" key="3">
    <source>
        <dbReference type="ARBA" id="ARBA00022801"/>
    </source>
</evidence>
<evidence type="ECO:0000313" key="10">
    <source>
        <dbReference type="Proteomes" id="UP000323646"/>
    </source>
</evidence>
<evidence type="ECO:0000256" key="5">
    <source>
        <dbReference type="ARBA" id="ARBA00023049"/>
    </source>
</evidence>
<keyword evidence="10" id="KW-1185">Reference proteome</keyword>
<sequence>MDWKKASKKTMMAVVLATSFTGFSMIAQQPATAEAFSLGNLGNLGGLEGIAKMGQQYAEAKSKLSSEIDVLNSTDEGRSYLLNSFQQQYGVDNDPAMNRRLTNMMQVMTSAIRQVDSSIDDKPYRYFLNPDKNFNAFCGMGHVMSVNRGAFERVSCDDELAFVVGHEMGHGQKDHTAKSVLKSADKQLLAQIASQSLGGNQLTDTICKMGMNISMAHSDKGREWEADNLSWEYMTHTNYNLGAGAAVWQRMLEEYGDNTQKGMNMWFNPSDHPNHAARRDNYVKKLEAYSGKHVTAKNGDVFVNGKKFVMPAAQENISSEERSYLVMGNLARAYHDGQNNNAVTVNGNTVMMGSQAIMTTNSEDESAQTLADRLNSIK</sequence>
<feature type="chain" id="PRO_5039671260" evidence="7">
    <location>
        <begin position="28"/>
        <end position="378"/>
    </location>
</feature>
<accession>A0A5D6W5U1</accession>
<comment type="cofactor">
    <cofactor evidence="6">
        <name>Zn(2+)</name>
        <dbReference type="ChEBI" id="CHEBI:29105"/>
    </cofactor>
    <text evidence="6">Binds 1 zinc ion per subunit.</text>
</comment>
<dbReference type="Gene3D" id="3.30.2010.10">
    <property type="entry name" value="Metalloproteases ('zincins'), catalytic domain"/>
    <property type="match status" value="1"/>
</dbReference>
<organism evidence="9 10">
    <name type="scientific">Selenomonas ruminis</name>
    <dbReference type="NCBI Taxonomy" id="2593411"/>
    <lineage>
        <taxon>Bacteria</taxon>
        <taxon>Bacillati</taxon>
        <taxon>Bacillota</taxon>
        <taxon>Negativicutes</taxon>
        <taxon>Selenomonadales</taxon>
        <taxon>Selenomonadaceae</taxon>
        <taxon>Selenomonas</taxon>
    </lineage>
</organism>
<dbReference type="InterPro" id="IPR051156">
    <property type="entry name" value="Mito/Outer_Membr_Metalloprot"/>
</dbReference>
<dbReference type="PANTHER" id="PTHR22726">
    <property type="entry name" value="METALLOENDOPEPTIDASE OMA1"/>
    <property type="match status" value="1"/>
</dbReference>
<keyword evidence="1 6" id="KW-0645">Protease</keyword>
<evidence type="ECO:0000256" key="1">
    <source>
        <dbReference type="ARBA" id="ARBA00022670"/>
    </source>
</evidence>
<dbReference type="AlphaFoldDB" id="A0A5D6W5U1"/>
<comment type="similarity">
    <text evidence="6">Belongs to the peptidase M48 family.</text>
</comment>
<evidence type="ECO:0000256" key="6">
    <source>
        <dbReference type="RuleBase" id="RU003983"/>
    </source>
</evidence>
<dbReference type="GO" id="GO:0016020">
    <property type="term" value="C:membrane"/>
    <property type="evidence" value="ECO:0007669"/>
    <property type="project" value="TreeGrafter"/>
</dbReference>
<gene>
    <name evidence="9" type="ORF">FZ040_08405</name>
</gene>
<evidence type="ECO:0000313" key="9">
    <source>
        <dbReference type="EMBL" id="TYZ22234.1"/>
    </source>
</evidence>
<dbReference type="RefSeq" id="WP_149171582.1">
    <property type="nucleotide sequence ID" value="NZ_VTOY01000006.1"/>
</dbReference>
<reference evidence="9 10" key="1">
    <citation type="submission" date="2019-08" db="EMBL/GenBank/DDBJ databases">
        <title>Selenomonas sp. mPRGC5 and Selenomonas sp. mPRGC8 isolated from ruminal fluid of dairy goat (Capra hircus).</title>
        <authorList>
            <person name="Poothong S."/>
            <person name="Nuengjamnong C."/>
            <person name="Tanasupawat S."/>
        </authorList>
    </citation>
    <scope>NUCLEOTIDE SEQUENCE [LARGE SCALE GENOMIC DNA]</scope>
    <source>
        <strain evidence="10">mPRGC5</strain>
    </source>
</reference>
<evidence type="ECO:0000256" key="2">
    <source>
        <dbReference type="ARBA" id="ARBA00022723"/>
    </source>
</evidence>
<name>A0A5D6W5U1_9FIRM</name>
<dbReference type="GO" id="GO:0004222">
    <property type="term" value="F:metalloendopeptidase activity"/>
    <property type="evidence" value="ECO:0007669"/>
    <property type="project" value="InterPro"/>
</dbReference>